<dbReference type="OrthoDB" id="4370976at2"/>
<accession>A0A1X0D9U1</accession>
<comment type="caution">
    <text evidence="1">The sequence shown here is derived from an EMBL/GenBank/DDBJ whole genome shotgun (WGS) entry which is preliminary data.</text>
</comment>
<evidence type="ECO:0000313" key="1">
    <source>
        <dbReference type="EMBL" id="ORA68959.1"/>
    </source>
</evidence>
<sequence>MTVEPLAAVDAQTYWMASKMPSDQFLLYAFDGVPADFDVLIRELAGRAESCPDLKLRIVDDNRWRYPRWAPAPVRDGRFRRHDAPLDWPGCLDAVAALAVDQLQPRESAWRVNLFAPVSGVPRVSGPATVAVVQIAHALADGTRAAELAGWLFGRPHQPGPIRCTRRGSLLLRSIAAGRVHRDLSAAIAAGDLSPAPPPRPPLPTNACPPGPHRIRTLIADRAALAGESTVTVAALSAISTALAGYLADRGADASGLAAEVPLRKSGNTNARNHFRNVGVGLHPDLPRQEREQRIAAELAAARRRADHPAALAEDRALAAVPPALLRWGTDRFDPAARAPTVTGHTVVSSINRGPADLRLGGCPVLFTAGYPALSPMMGLTHGVHGLGDTVALSVHAASSIDLDDYLSRLALALPSA</sequence>
<reference evidence="1 2" key="1">
    <citation type="submission" date="2016-12" db="EMBL/GenBank/DDBJ databases">
        <title>The new phylogeny of genus Mycobacterium.</title>
        <authorList>
            <person name="Tortoli E."/>
            <person name="Trovato A."/>
            <person name="Cirillo D.M."/>
        </authorList>
    </citation>
    <scope>NUCLEOTIDE SEQUENCE [LARGE SCALE GENOMIC DNA]</scope>
    <source>
        <strain evidence="1 2">DSM 45130</strain>
    </source>
</reference>
<evidence type="ECO:0000313" key="2">
    <source>
        <dbReference type="Proteomes" id="UP000192801"/>
    </source>
</evidence>
<dbReference type="STRING" id="444597.BST26_13975"/>
<proteinExistence type="predicted"/>
<dbReference type="EMBL" id="MVHS01000034">
    <property type="protein sequence ID" value="ORA68959.1"/>
    <property type="molecule type" value="Genomic_DNA"/>
</dbReference>
<organism evidence="1 2">
    <name type="scientific">Mycolicibacterium insubricum</name>
    <dbReference type="NCBI Taxonomy" id="444597"/>
    <lineage>
        <taxon>Bacteria</taxon>
        <taxon>Bacillati</taxon>
        <taxon>Actinomycetota</taxon>
        <taxon>Actinomycetes</taxon>
        <taxon>Mycobacteriales</taxon>
        <taxon>Mycobacteriaceae</taxon>
        <taxon>Mycolicibacterium</taxon>
    </lineage>
</organism>
<dbReference type="AlphaFoldDB" id="A0A1X0D9U1"/>
<protein>
    <submittedName>
        <fullName evidence="1">Uncharacterized protein</fullName>
    </submittedName>
</protein>
<name>A0A1X0D9U1_9MYCO</name>
<keyword evidence="2" id="KW-1185">Reference proteome</keyword>
<gene>
    <name evidence="1" type="ORF">BST26_13975</name>
</gene>
<dbReference type="Proteomes" id="UP000192801">
    <property type="component" value="Unassembled WGS sequence"/>
</dbReference>